<dbReference type="EMBL" id="UYJE01000142">
    <property type="protein sequence ID" value="VDH90533.1"/>
    <property type="molecule type" value="Genomic_DNA"/>
</dbReference>
<dbReference type="OrthoDB" id="843225at2759"/>
<dbReference type="AlphaFoldDB" id="A0A8B6BGS9"/>
<gene>
    <name evidence="1" type="ORF">MGAL_10B039314</name>
</gene>
<keyword evidence="2" id="KW-1185">Reference proteome</keyword>
<accession>A0A8B6BGS9</accession>
<reference evidence="1" key="1">
    <citation type="submission" date="2018-11" db="EMBL/GenBank/DDBJ databases">
        <authorList>
            <person name="Alioto T."/>
            <person name="Alioto T."/>
        </authorList>
    </citation>
    <scope>NUCLEOTIDE SEQUENCE</scope>
</reference>
<evidence type="ECO:0000313" key="2">
    <source>
        <dbReference type="Proteomes" id="UP000596742"/>
    </source>
</evidence>
<dbReference type="Proteomes" id="UP000596742">
    <property type="component" value="Unassembled WGS sequence"/>
</dbReference>
<proteinExistence type="predicted"/>
<evidence type="ECO:0000313" key="1">
    <source>
        <dbReference type="EMBL" id="VDH90533.1"/>
    </source>
</evidence>
<organism evidence="1 2">
    <name type="scientific">Mytilus galloprovincialis</name>
    <name type="common">Mediterranean mussel</name>
    <dbReference type="NCBI Taxonomy" id="29158"/>
    <lineage>
        <taxon>Eukaryota</taxon>
        <taxon>Metazoa</taxon>
        <taxon>Spiralia</taxon>
        <taxon>Lophotrochozoa</taxon>
        <taxon>Mollusca</taxon>
        <taxon>Bivalvia</taxon>
        <taxon>Autobranchia</taxon>
        <taxon>Pteriomorphia</taxon>
        <taxon>Mytilida</taxon>
        <taxon>Mytiloidea</taxon>
        <taxon>Mytilidae</taxon>
        <taxon>Mytilinae</taxon>
        <taxon>Mytilus</taxon>
    </lineage>
</organism>
<name>A0A8B6BGS9_MYTGA</name>
<protein>
    <submittedName>
        <fullName evidence="1">Uncharacterized protein</fullName>
    </submittedName>
</protein>
<sequence>MTEEAKTEEKTVVIAMDGSEYSKFAFKSPYSYDPEVLEIIFKKEKDRVTQKLQQFSQLLTEYGVPGTVKSAHTSNPGEGIVK</sequence>
<comment type="caution">
    <text evidence="1">The sequence shown here is derived from an EMBL/GenBank/DDBJ whole genome shotgun (WGS) entry which is preliminary data.</text>
</comment>